<keyword evidence="2" id="KW-1185">Reference proteome</keyword>
<dbReference type="AlphaFoldDB" id="A0A6P8ZW41"/>
<dbReference type="GO" id="GO:0008255">
    <property type="term" value="F:ecdysis-triggering hormone activity"/>
    <property type="evidence" value="ECO:0007669"/>
    <property type="project" value="InterPro"/>
</dbReference>
<sequence>MALPTKMVSLMLLLLVLSVTLAASNQVHICVENCAQCKRMLGDYFHGQLCAETCVELGGASIPDCQDVDSIRPFLVKADLV</sequence>
<gene>
    <name evidence="3" type="primary">LOC117650334</name>
</gene>
<evidence type="ECO:0000313" key="3">
    <source>
        <dbReference type="RefSeq" id="XP_034249588.1"/>
    </source>
</evidence>
<evidence type="ECO:0000256" key="1">
    <source>
        <dbReference type="SAM" id="SignalP"/>
    </source>
</evidence>
<dbReference type="GO" id="GO:0007218">
    <property type="term" value="P:neuropeptide signaling pathway"/>
    <property type="evidence" value="ECO:0007669"/>
    <property type="project" value="InterPro"/>
</dbReference>
<dbReference type="RefSeq" id="XP_034249588.1">
    <property type="nucleotide sequence ID" value="XM_034393697.1"/>
</dbReference>
<dbReference type="InParanoid" id="A0A6P8ZW41"/>
<feature type="signal peptide" evidence="1">
    <location>
        <begin position="1"/>
        <end position="22"/>
    </location>
</feature>
<dbReference type="Pfam" id="PF04736">
    <property type="entry name" value="Eclosion"/>
    <property type="match status" value="1"/>
</dbReference>
<organism evidence="3">
    <name type="scientific">Thrips palmi</name>
    <name type="common">Melon thrips</name>
    <dbReference type="NCBI Taxonomy" id="161013"/>
    <lineage>
        <taxon>Eukaryota</taxon>
        <taxon>Metazoa</taxon>
        <taxon>Ecdysozoa</taxon>
        <taxon>Arthropoda</taxon>
        <taxon>Hexapoda</taxon>
        <taxon>Insecta</taxon>
        <taxon>Pterygota</taxon>
        <taxon>Neoptera</taxon>
        <taxon>Paraneoptera</taxon>
        <taxon>Thysanoptera</taxon>
        <taxon>Terebrantia</taxon>
        <taxon>Thripoidea</taxon>
        <taxon>Thripidae</taxon>
        <taxon>Thrips</taxon>
    </lineage>
</organism>
<dbReference type="Proteomes" id="UP000515158">
    <property type="component" value="Unplaced"/>
</dbReference>
<reference evidence="3" key="1">
    <citation type="submission" date="2025-08" db="UniProtKB">
        <authorList>
            <consortium name="RefSeq"/>
        </authorList>
    </citation>
    <scope>IDENTIFICATION</scope>
    <source>
        <tissue evidence="3">Total insect</tissue>
    </source>
</reference>
<feature type="chain" id="PRO_5028040972" evidence="1">
    <location>
        <begin position="23"/>
        <end position="81"/>
    </location>
</feature>
<accession>A0A6P8ZW41</accession>
<keyword evidence="1" id="KW-0732">Signal</keyword>
<dbReference type="OrthoDB" id="6432957at2759"/>
<protein>
    <submittedName>
        <fullName evidence="3">Eclosion hormone</fullName>
    </submittedName>
</protein>
<dbReference type="InterPro" id="IPR006825">
    <property type="entry name" value="Eclosion"/>
</dbReference>
<dbReference type="KEGG" id="tpal:117650334"/>
<evidence type="ECO:0000313" key="2">
    <source>
        <dbReference type="Proteomes" id="UP000515158"/>
    </source>
</evidence>
<dbReference type="FunCoup" id="A0A6P8ZW41">
    <property type="interactions" value="41"/>
</dbReference>
<dbReference type="GO" id="GO:0018990">
    <property type="term" value="P:ecdysis, chitin-based cuticle"/>
    <property type="evidence" value="ECO:0007669"/>
    <property type="project" value="InterPro"/>
</dbReference>
<dbReference type="GeneID" id="117650334"/>
<name>A0A6P8ZW41_THRPL</name>
<proteinExistence type="predicted"/>